<keyword evidence="1 2" id="KW-0597">Phosphoprotein</keyword>
<gene>
    <name evidence="4" type="ORF">HBSAL_10205</name>
</gene>
<dbReference type="Gene3D" id="3.40.50.2300">
    <property type="match status" value="1"/>
</dbReference>
<dbReference type="AlphaFoldDB" id="A0A4D6GUZ5"/>
<dbReference type="EMBL" id="CP038631">
    <property type="protein sequence ID" value="QCC45684.1"/>
    <property type="molecule type" value="Genomic_DNA"/>
</dbReference>
<proteinExistence type="predicted"/>
<evidence type="ECO:0000256" key="2">
    <source>
        <dbReference type="PROSITE-ProRule" id="PRU00169"/>
    </source>
</evidence>
<reference evidence="4 5" key="1">
    <citation type="journal article" date="2019" name="Microbiol. Resour. Announc.">
        <title>The Genome Sequence of the Halobacterium salinarum Type Strain Is Closely Related to That of Laboratory Strains NRC-1 and R1.</title>
        <authorList>
            <person name="Pfeiffer F."/>
            <person name="Marchfelder A."/>
            <person name="Habermann B."/>
            <person name="Dyall-Smith M.L."/>
        </authorList>
    </citation>
    <scope>NUCLEOTIDE SEQUENCE [LARGE SCALE GENOMIC DNA]</scope>
    <source>
        <strain evidence="5">ATCC 33171 / DSM 3754 / JCM 8978 / NBRC 102687 / NCIMB 764 / 91-R6</strain>
    </source>
</reference>
<dbReference type="InterPro" id="IPR050595">
    <property type="entry name" value="Bact_response_regulator"/>
</dbReference>
<organism evidence="4 5">
    <name type="scientific">Halobacterium salinarum (strain ATCC 33171 / DSM 3754 / JCM 8978 / NBRC 102687 / NCIMB 764 / 91-R6)</name>
    <dbReference type="NCBI Taxonomy" id="2597657"/>
    <lineage>
        <taxon>Archaea</taxon>
        <taxon>Methanobacteriati</taxon>
        <taxon>Methanobacteriota</taxon>
        <taxon>Stenosarchaea group</taxon>
        <taxon>Halobacteria</taxon>
        <taxon>Halobacteriales</taxon>
        <taxon>Halobacteriaceae</taxon>
        <taxon>Halobacterium</taxon>
    </lineage>
</organism>
<evidence type="ECO:0000259" key="3">
    <source>
        <dbReference type="PROSITE" id="PS50110"/>
    </source>
</evidence>
<dbReference type="Pfam" id="PF08663">
    <property type="entry name" value="HalX"/>
    <property type="match status" value="1"/>
</dbReference>
<dbReference type="PANTHER" id="PTHR44591:SF3">
    <property type="entry name" value="RESPONSE REGULATORY DOMAIN-CONTAINING PROTEIN"/>
    <property type="match status" value="1"/>
</dbReference>
<dbReference type="Proteomes" id="UP000296216">
    <property type="component" value="Chromosome"/>
</dbReference>
<dbReference type="SUPFAM" id="SSF52172">
    <property type="entry name" value="CheY-like"/>
    <property type="match status" value="1"/>
</dbReference>
<sequence>MRSTEPVVLVVDDEPRVAEAFALWLEDDYEVRTATSGAAALEAADDDVSVALLDRQMPTMTGDEVLAALRERALDIRVAMVTGIDPDFDIVEMPFDEYIQKPVDGDTLHDVVARLRTLNQYDDSIDELYRVTQKLATLEAQLSERALADNDEYQRLRERKATLSEAADAALDAAGTSTDALGDEFARLF</sequence>
<dbReference type="InterPro" id="IPR013971">
    <property type="entry name" value="HalX_domain"/>
</dbReference>
<dbReference type="GeneID" id="68694625"/>
<dbReference type="Pfam" id="PF00072">
    <property type="entry name" value="Response_reg"/>
    <property type="match status" value="1"/>
</dbReference>
<evidence type="ECO:0000313" key="4">
    <source>
        <dbReference type="EMBL" id="QCC45684.1"/>
    </source>
</evidence>
<name>A0A4D6GUZ5_HALS9</name>
<dbReference type="PANTHER" id="PTHR44591">
    <property type="entry name" value="STRESS RESPONSE REGULATOR PROTEIN 1"/>
    <property type="match status" value="1"/>
</dbReference>
<evidence type="ECO:0000256" key="1">
    <source>
        <dbReference type="ARBA" id="ARBA00022553"/>
    </source>
</evidence>
<accession>A0A4D6GUZ5</accession>
<dbReference type="InterPro" id="IPR011006">
    <property type="entry name" value="CheY-like_superfamily"/>
</dbReference>
<dbReference type="RefSeq" id="WP_010903498.1">
    <property type="nucleotide sequence ID" value="NZ_VRYN01000001.1"/>
</dbReference>
<dbReference type="GO" id="GO:0000160">
    <property type="term" value="P:phosphorelay signal transduction system"/>
    <property type="evidence" value="ECO:0007669"/>
    <property type="project" value="InterPro"/>
</dbReference>
<dbReference type="SMART" id="SM00448">
    <property type="entry name" value="REC"/>
    <property type="match status" value="1"/>
</dbReference>
<dbReference type="PROSITE" id="PS50110">
    <property type="entry name" value="RESPONSE_REGULATORY"/>
    <property type="match status" value="1"/>
</dbReference>
<feature type="domain" description="Response regulatory" evidence="3">
    <location>
        <begin position="7"/>
        <end position="116"/>
    </location>
</feature>
<dbReference type="InterPro" id="IPR001789">
    <property type="entry name" value="Sig_transdc_resp-reg_receiver"/>
</dbReference>
<evidence type="ECO:0000313" key="5">
    <source>
        <dbReference type="Proteomes" id="UP000296216"/>
    </source>
</evidence>
<protein>
    <submittedName>
        <fullName evidence="4">Receiver box response regulator</fullName>
    </submittedName>
</protein>
<dbReference type="CDD" id="cd00156">
    <property type="entry name" value="REC"/>
    <property type="match status" value="1"/>
</dbReference>
<feature type="modified residue" description="4-aspartylphosphate" evidence="2">
    <location>
        <position position="54"/>
    </location>
</feature>